<dbReference type="Pfam" id="PF05860">
    <property type="entry name" value="TPS"/>
    <property type="match status" value="1"/>
</dbReference>
<dbReference type="InterPro" id="IPR011050">
    <property type="entry name" value="Pectin_lyase_fold/virulence"/>
</dbReference>
<dbReference type="Proteomes" id="UP000667802">
    <property type="component" value="Unassembled WGS sequence"/>
</dbReference>
<dbReference type="AlphaFoldDB" id="A0AAP5IC96"/>
<organism evidence="3 4">
    <name type="scientific">Aetokthonos hydrillicola Thurmond2011</name>
    <dbReference type="NCBI Taxonomy" id="2712845"/>
    <lineage>
        <taxon>Bacteria</taxon>
        <taxon>Bacillati</taxon>
        <taxon>Cyanobacteriota</taxon>
        <taxon>Cyanophyceae</taxon>
        <taxon>Nostocales</taxon>
        <taxon>Hapalosiphonaceae</taxon>
        <taxon>Aetokthonos</taxon>
    </lineage>
</organism>
<feature type="domain" description="Filamentous haemagglutinin FhaB/tRNA nuclease CdiA-like TPS" evidence="2">
    <location>
        <begin position="27"/>
        <end position="145"/>
    </location>
</feature>
<comment type="caution">
    <text evidence="3">The sequence shown here is derived from an EMBL/GenBank/DDBJ whole genome shotgun (WGS) entry which is preliminary data.</text>
</comment>
<reference evidence="4" key="1">
    <citation type="journal article" date="2021" name="Science">
        <title>Hunting the eagle killer: A cyanobacterial neurotoxin causes vacuolar myelinopathy.</title>
        <authorList>
            <person name="Breinlinger S."/>
            <person name="Phillips T.J."/>
            <person name="Haram B.N."/>
            <person name="Mares J."/>
            <person name="Martinez Yerena J.A."/>
            <person name="Hrouzek P."/>
            <person name="Sobotka R."/>
            <person name="Henderson W.M."/>
            <person name="Schmieder P."/>
            <person name="Williams S.M."/>
            <person name="Lauderdale J.D."/>
            <person name="Wilde H.D."/>
            <person name="Gerrin W."/>
            <person name="Kust A."/>
            <person name="Washington J.W."/>
            <person name="Wagner C."/>
            <person name="Geier B."/>
            <person name="Liebeke M."/>
            <person name="Enke H."/>
            <person name="Niedermeyer T.H.J."/>
            <person name="Wilde S.B."/>
        </authorList>
    </citation>
    <scope>NUCLEOTIDE SEQUENCE [LARGE SCALE GENOMIC DNA]</scope>
    <source>
        <strain evidence="4">Thurmond2011</strain>
    </source>
</reference>
<feature type="signal peptide" evidence="1">
    <location>
        <begin position="1"/>
        <end position="29"/>
    </location>
</feature>
<dbReference type="RefSeq" id="WP_208353641.1">
    <property type="nucleotide sequence ID" value="NZ_JAALHA020000021.1"/>
</dbReference>
<evidence type="ECO:0000259" key="2">
    <source>
        <dbReference type="SMART" id="SM00912"/>
    </source>
</evidence>
<name>A0AAP5IC96_9CYAN</name>
<accession>A0AAP5IC96</accession>
<dbReference type="EMBL" id="JAALHA020000021">
    <property type="protein sequence ID" value="MDR9899002.1"/>
    <property type="molecule type" value="Genomic_DNA"/>
</dbReference>
<protein>
    <submittedName>
        <fullName evidence="3">Filamentous hemagglutinin N-terminal domain-containing protein</fullName>
    </submittedName>
</protein>
<feature type="chain" id="PRO_5042987857" evidence="1">
    <location>
        <begin position="30"/>
        <end position="899"/>
    </location>
</feature>
<evidence type="ECO:0000313" key="4">
    <source>
        <dbReference type="Proteomes" id="UP000667802"/>
    </source>
</evidence>
<dbReference type="Gene3D" id="2.160.20.10">
    <property type="entry name" value="Single-stranded right-handed beta-helix, Pectin lyase-like"/>
    <property type="match status" value="2"/>
</dbReference>
<keyword evidence="4" id="KW-1185">Reference proteome</keyword>
<dbReference type="NCBIfam" id="TIGR01901">
    <property type="entry name" value="adhes_NPXG"/>
    <property type="match status" value="1"/>
</dbReference>
<evidence type="ECO:0000256" key="1">
    <source>
        <dbReference type="SAM" id="SignalP"/>
    </source>
</evidence>
<sequence length="899" mass="92011">MSGTGAVCRQFLGFAVSSACFLSINCAIAQITPDRTLPNNSSVMINGSTFNITGGTQAGRNLFHSFQQFSVPTGGTASFSNGLDIQNIFSRVTGGLPSNIDGIIKANGTANLFFLNPNGIVFGRNASLNVGGSFVATTANAIQFGTQGTFSATEPNNPALLTVNPTALFYNRIITGTSIQNNSQASVNENLKGLQVPDGKSLLLVGGNITLDGGGLTAYGGRLELASLAAPGTIGLNVAGDILSLNVPSNVQGGNISLKNHALVNVTGTGGGDIAVNASKFEMSNFSYLQTGVPQGMGNSSTKTGDININADSVSLFDGAQIDNLIYGKGIAGAINLNVGNALTISGTESAILGILGIGSVGRSSDINIRAKEIVAENTGSASVASATLRKSTGDAGDITINTGNLIVSNSQFGSLVFGDGNAGTFKVIASNSVKLNGESPGTSGNEAGFPGGILAQVDVTGNGKGGNLYIETRQLSVSDGSKVQAANFGKGNAGTLFIRADKIDVFNTGRPLTYLTGIFNGVQLDPRTVSAPNGNGGDLTIETRKLSIRNGGSIRVDTQGQGNGGRLLIKASDSVEVTGNSNTSQETSQISANVTRTGIGNGGSITIETPLLRVTDGGIISTNSQGVGTGGNLNIQTRFVSLNKGQITSQTVSGNGGNITFNLSDYILLRNGSQISTNAGTASSGGNGGNITINTPFVIGFPLENTDITANAFSGSGGRVSINATNLFNIAPLSRQELVRLRSQDLDPRQLPTNDITAVSQQDANLNGIVQINTPDVDPGRSLVTLPSVANNPPKLVSSSCAAFNETAGGNNFTITGRGGLPPNPYEPLTSDVLWSDTRLPLTTAHQNQTNKQAALIRPKPIEILPATGWVFNGKGEVTLISSASNTTSSTPASCPVR</sequence>
<gene>
    <name evidence="3" type="ORF">G7B40_031250</name>
</gene>
<dbReference type="InterPro" id="IPR012334">
    <property type="entry name" value="Pectin_lyas_fold"/>
</dbReference>
<evidence type="ECO:0000313" key="3">
    <source>
        <dbReference type="EMBL" id="MDR9899002.1"/>
    </source>
</evidence>
<dbReference type="SUPFAM" id="SSF51126">
    <property type="entry name" value="Pectin lyase-like"/>
    <property type="match status" value="4"/>
</dbReference>
<keyword evidence="1" id="KW-0732">Signal</keyword>
<proteinExistence type="predicted"/>
<dbReference type="InterPro" id="IPR008638">
    <property type="entry name" value="FhaB/CdiA-like_TPS"/>
</dbReference>
<dbReference type="SMART" id="SM00912">
    <property type="entry name" value="Haemagg_act"/>
    <property type="match status" value="1"/>
</dbReference>